<proteinExistence type="predicted"/>
<evidence type="ECO:0000313" key="2">
    <source>
        <dbReference type="Proteomes" id="UP000009296"/>
    </source>
</evidence>
<protein>
    <recommendedName>
        <fullName evidence="3">DUF2283 domain-containing protein</fullName>
    </recommendedName>
</protein>
<dbReference type="STRING" id="647113.Metok_1248"/>
<evidence type="ECO:0008006" key="3">
    <source>
        <dbReference type="Google" id="ProtNLM"/>
    </source>
</evidence>
<organism evidence="1 2">
    <name type="scientific">Methanothermococcus okinawensis (strain DSM 14208 / JCM 11175 / IH1)</name>
    <dbReference type="NCBI Taxonomy" id="647113"/>
    <lineage>
        <taxon>Archaea</taxon>
        <taxon>Methanobacteriati</taxon>
        <taxon>Methanobacteriota</taxon>
        <taxon>Methanomada group</taxon>
        <taxon>Methanococci</taxon>
        <taxon>Methanococcales</taxon>
        <taxon>Methanococcaceae</taxon>
        <taxon>Methanothermococcus</taxon>
    </lineage>
</organism>
<dbReference type="GeneID" id="10773404"/>
<dbReference type="KEGG" id="mok:Metok_1248"/>
<dbReference type="Pfam" id="PF10049">
    <property type="entry name" value="DUF2283"/>
    <property type="match status" value="1"/>
</dbReference>
<evidence type="ECO:0000313" key="1">
    <source>
        <dbReference type="EMBL" id="AEH07216.1"/>
    </source>
</evidence>
<dbReference type="OrthoDB" id="65598at2157"/>
<gene>
    <name evidence="1" type="ordered locus">Metok_1248</name>
</gene>
<dbReference type="EMBL" id="CP002792">
    <property type="protein sequence ID" value="AEH07216.1"/>
    <property type="molecule type" value="Genomic_DNA"/>
</dbReference>
<dbReference type="AlphaFoldDB" id="F8AJM8"/>
<name>F8AJM8_METOI</name>
<dbReference type="Proteomes" id="UP000009296">
    <property type="component" value="Chromosome"/>
</dbReference>
<reference evidence="1" key="1">
    <citation type="submission" date="2011-05" db="EMBL/GenBank/DDBJ databases">
        <title>Complete sequence of chromosome of Methanothermococcus okinawensis IH1.</title>
        <authorList>
            <consortium name="US DOE Joint Genome Institute"/>
            <person name="Lucas S."/>
            <person name="Han J."/>
            <person name="Lapidus A."/>
            <person name="Cheng J.-F."/>
            <person name="Goodwin L."/>
            <person name="Pitluck S."/>
            <person name="Peters L."/>
            <person name="Mikhailova N."/>
            <person name="Held B."/>
            <person name="Han C."/>
            <person name="Tapia R."/>
            <person name="Land M."/>
            <person name="Hauser L."/>
            <person name="Kyrpides N."/>
            <person name="Ivanova N."/>
            <person name="Pagani I."/>
            <person name="Sieprawska-Lupa M."/>
            <person name="Takai K."/>
            <person name="Miyazaki J."/>
            <person name="Whitman W."/>
            <person name="Woyke T."/>
        </authorList>
    </citation>
    <scope>NUCLEOTIDE SEQUENCE</scope>
    <source>
        <strain evidence="1">IH1</strain>
    </source>
</reference>
<dbReference type="PANTHER" id="PTHR37029:SF1">
    <property type="entry name" value="SSR1768 PROTEIN"/>
    <property type="match status" value="1"/>
</dbReference>
<accession>F8AJM8</accession>
<dbReference type="RefSeq" id="WP_013867398.1">
    <property type="nucleotide sequence ID" value="NC_015636.1"/>
</dbReference>
<dbReference type="HOGENOM" id="CLU_161126_0_0_2"/>
<dbReference type="InterPro" id="IPR019270">
    <property type="entry name" value="DUF2283"/>
</dbReference>
<keyword evidence="2" id="KW-1185">Reference proteome</keyword>
<dbReference type="eggNOG" id="arCOG05051">
    <property type="taxonomic scope" value="Archaea"/>
</dbReference>
<sequence length="116" mass="13359">MTISVDYDFENDDLFVYKKGAKSKMTIDLDDVLLDFDNKGIVGMEILDASKIFKVDKYDLLKNLIKFEAVIKITKDVIKLNMKLEVLKRNKEIVRESTIKGLNYNGLNEGEMEITC</sequence>
<dbReference type="PANTHER" id="PTHR37029">
    <property type="entry name" value="SSR1768 PROTEIN"/>
    <property type="match status" value="1"/>
</dbReference>